<reference evidence="3 4" key="1">
    <citation type="submission" date="2021-06" db="EMBL/GenBank/DDBJ databases">
        <title>Caerostris darwini draft genome.</title>
        <authorList>
            <person name="Kono N."/>
            <person name="Arakawa K."/>
        </authorList>
    </citation>
    <scope>NUCLEOTIDE SEQUENCE [LARGE SCALE GENOMIC DNA]</scope>
</reference>
<dbReference type="EMBL" id="BPLQ01008536">
    <property type="protein sequence ID" value="GIY38089.1"/>
    <property type="molecule type" value="Genomic_DNA"/>
</dbReference>
<feature type="compositionally biased region" description="Low complexity" evidence="1">
    <location>
        <begin position="211"/>
        <end position="235"/>
    </location>
</feature>
<feature type="region of interest" description="Disordered" evidence="1">
    <location>
        <begin position="32"/>
        <end position="53"/>
    </location>
</feature>
<feature type="domain" description="C2H2-type" evidence="2">
    <location>
        <begin position="121"/>
        <end position="142"/>
    </location>
</feature>
<proteinExistence type="predicted"/>
<feature type="domain" description="C2H2-type" evidence="2">
    <location>
        <begin position="178"/>
        <end position="198"/>
    </location>
</feature>
<feature type="region of interest" description="Disordered" evidence="1">
    <location>
        <begin position="143"/>
        <end position="169"/>
    </location>
</feature>
<name>A0AAV4SVV1_9ARAC</name>
<dbReference type="Pfam" id="PF13909">
    <property type="entry name" value="zf-H2C2_5"/>
    <property type="match status" value="1"/>
</dbReference>
<feature type="compositionally biased region" description="Basic and acidic residues" evidence="1">
    <location>
        <begin position="354"/>
        <end position="369"/>
    </location>
</feature>
<dbReference type="InterPro" id="IPR013087">
    <property type="entry name" value="Znf_C2H2_type"/>
</dbReference>
<organism evidence="3 4">
    <name type="scientific">Caerostris darwini</name>
    <dbReference type="NCBI Taxonomy" id="1538125"/>
    <lineage>
        <taxon>Eukaryota</taxon>
        <taxon>Metazoa</taxon>
        <taxon>Ecdysozoa</taxon>
        <taxon>Arthropoda</taxon>
        <taxon>Chelicerata</taxon>
        <taxon>Arachnida</taxon>
        <taxon>Araneae</taxon>
        <taxon>Araneomorphae</taxon>
        <taxon>Entelegynae</taxon>
        <taxon>Araneoidea</taxon>
        <taxon>Araneidae</taxon>
        <taxon>Caerostris</taxon>
    </lineage>
</organism>
<keyword evidence="4" id="KW-1185">Reference proteome</keyword>
<dbReference type="SMART" id="SM00355">
    <property type="entry name" value="ZnF_C2H2"/>
    <property type="match status" value="3"/>
</dbReference>
<feature type="compositionally biased region" description="Basic and acidic residues" evidence="1">
    <location>
        <begin position="376"/>
        <end position="404"/>
    </location>
</feature>
<comment type="caution">
    <text evidence="3">The sequence shown here is derived from an EMBL/GenBank/DDBJ whole genome shotgun (WGS) entry which is preliminary data.</text>
</comment>
<dbReference type="Proteomes" id="UP001054837">
    <property type="component" value="Unassembled WGS sequence"/>
</dbReference>
<dbReference type="Gene3D" id="3.30.160.60">
    <property type="entry name" value="Classic Zinc Finger"/>
    <property type="match status" value="1"/>
</dbReference>
<dbReference type="InterPro" id="IPR036236">
    <property type="entry name" value="Znf_C2H2_sf"/>
</dbReference>
<accession>A0AAV4SVV1</accession>
<feature type="region of interest" description="Disordered" evidence="1">
    <location>
        <begin position="208"/>
        <end position="261"/>
    </location>
</feature>
<evidence type="ECO:0000313" key="3">
    <source>
        <dbReference type="EMBL" id="GIY38089.1"/>
    </source>
</evidence>
<feature type="domain" description="C2H2-type" evidence="2">
    <location>
        <begin position="98"/>
        <end position="120"/>
    </location>
</feature>
<feature type="compositionally biased region" description="Low complexity" evidence="1">
    <location>
        <begin position="155"/>
        <end position="169"/>
    </location>
</feature>
<dbReference type="SUPFAM" id="SSF57667">
    <property type="entry name" value="beta-beta-alpha zinc fingers"/>
    <property type="match status" value="1"/>
</dbReference>
<evidence type="ECO:0000259" key="2">
    <source>
        <dbReference type="SMART" id="SM00355"/>
    </source>
</evidence>
<gene>
    <name evidence="3" type="ORF">CDAR_399381</name>
</gene>
<dbReference type="AlphaFoldDB" id="A0AAV4SVV1"/>
<feature type="region of interest" description="Disordered" evidence="1">
    <location>
        <begin position="354"/>
        <end position="414"/>
    </location>
</feature>
<protein>
    <recommendedName>
        <fullName evidence="2">C2H2-type domain-containing protein</fullName>
    </recommendedName>
</protein>
<evidence type="ECO:0000313" key="4">
    <source>
        <dbReference type="Proteomes" id="UP001054837"/>
    </source>
</evidence>
<sequence>MIVIYNQHHKIRIPPNNVGVRNPTITTGIRSSISSKSKLAESPTKFEEREKRQQKEYSCVENLNQERISPSDTSLNIGRITPAAEGSSASVARMSRLFKCPYCNYSSKWKPNLTLHVNGHKHCANCDIKFDSNENFLAHKEHNCSTRPDQESINSSSLPTPTPSSTPAAEASSVPLLFKCPYCSYSSDWQARLNRHVHKVQYCSARHVPESSDSSSSPTSTQQLQQPQNQQQHPTYVPNQPRFPGSNSTTTAATSESESESKGFNMVLNQPLYAAISTSPLILVPCSYVAGGGLSLLAGLIPAGNIIIPNPSTTPESNSDSQGGNVIPTYTVMPGTGVAELNSVPFPVSGDDVVKEEENPMKPCKEKVAKHVASKSPREQSEEEAEKPLDLSFKKQDVEFEKSIAPKSSTDTDN</sequence>
<evidence type="ECO:0000256" key="1">
    <source>
        <dbReference type="SAM" id="MobiDB-lite"/>
    </source>
</evidence>
<feature type="compositionally biased region" description="Basic and acidic residues" evidence="1">
    <location>
        <begin position="44"/>
        <end position="53"/>
    </location>
</feature>